<sequence length="394" mass="45820">MKKHANLPKAGIITSHYYFIKTNYGSLLQNFALQRYLEKTGTFPFLIKQEEISRPLSCPEKIKFYLFHPLQLFRRIFQKPAREAEEKEQRIVRFNQEHPRLFESFIRNHLNATPITYDRDKLREHPPEADVYLAGSDQIWTLDDFDKLLNFAPPGKRIAYAASANWGKQSKRWFIEARRELPCFTGISVRETEGREICQKAGIEQVEVVLDPTLLLDSSEYTSLVTAQSIYLPPDSILGYFLNTDTLTEIYWDQILDSFKGNPLRIIPLQGTELCIPEDNIITPDPYEFIQAFKEAKNIITNSFHGTVFSIIMRKPFLSILQAGNTAIQNTRFFSLLKSLGLEDRIYAPEKGPMREQMEQKIQWEAVENRLEHLRAHSTEFLKKAIQQSICRHG</sequence>
<evidence type="ECO:0000313" key="3">
    <source>
        <dbReference type="Proteomes" id="UP000235914"/>
    </source>
</evidence>
<gene>
    <name evidence="2" type="ORF">CXU09_08215</name>
</gene>
<feature type="domain" description="Polysaccharide pyruvyl transferase" evidence="1">
    <location>
        <begin position="23"/>
        <end position="320"/>
    </location>
</feature>
<dbReference type="Pfam" id="PF04230">
    <property type="entry name" value="PS_pyruv_trans"/>
    <property type="match status" value="1"/>
</dbReference>
<dbReference type="RefSeq" id="WP_102735787.1">
    <property type="nucleotide sequence ID" value="NZ_PJKN01000004.1"/>
</dbReference>
<accession>A0AAP8T943</accession>
<comment type="caution">
    <text evidence="2">The sequence shown here is derived from an EMBL/GenBank/DDBJ whole genome shotgun (WGS) entry which is preliminary data.</text>
</comment>
<name>A0AAP8T943_9BACT</name>
<evidence type="ECO:0000259" key="1">
    <source>
        <dbReference type="Pfam" id="PF04230"/>
    </source>
</evidence>
<organism evidence="2 3">
    <name type="scientific">Akkermansia muciniphila</name>
    <dbReference type="NCBI Taxonomy" id="239935"/>
    <lineage>
        <taxon>Bacteria</taxon>
        <taxon>Pseudomonadati</taxon>
        <taxon>Verrucomicrobiota</taxon>
        <taxon>Verrucomicrobiia</taxon>
        <taxon>Verrucomicrobiales</taxon>
        <taxon>Akkermansiaceae</taxon>
        <taxon>Akkermansia</taxon>
    </lineage>
</organism>
<dbReference type="InterPro" id="IPR007345">
    <property type="entry name" value="Polysacch_pyruvyl_Trfase"/>
</dbReference>
<reference evidence="2 3" key="1">
    <citation type="journal article" date="2017" name="BMC Genomics">
        <title>Genome sequencing of 39 Akkermansia muciniphila isolates reveals its population structure, genomic and functional diverisity, and global distribution in mammalian gut microbiotas.</title>
        <authorList>
            <person name="Guo X."/>
            <person name="Li S."/>
            <person name="Zhang J."/>
            <person name="Wu F."/>
            <person name="Li X."/>
            <person name="Wu D."/>
            <person name="Zhang M."/>
            <person name="Ou Z."/>
            <person name="Jie Z."/>
            <person name="Yan Q."/>
            <person name="Li P."/>
            <person name="Yi J."/>
            <person name="Peng Y."/>
        </authorList>
    </citation>
    <scope>NUCLEOTIDE SEQUENCE [LARGE SCALE GENOMIC DNA]</scope>
    <source>
        <strain evidence="2 3">GP43</strain>
    </source>
</reference>
<evidence type="ECO:0000313" key="2">
    <source>
        <dbReference type="EMBL" id="PNC56049.1"/>
    </source>
</evidence>
<proteinExistence type="predicted"/>
<dbReference type="EMBL" id="PJKN01000004">
    <property type="protein sequence ID" value="PNC56049.1"/>
    <property type="molecule type" value="Genomic_DNA"/>
</dbReference>
<dbReference type="Proteomes" id="UP000235914">
    <property type="component" value="Unassembled WGS sequence"/>
</dbReference>
<dbReference type="AlphaFoldDB" id="A0AAP8T943"/>
<protein>
    <recommendedName>
        <fullName evidence="1">Polysaccharide pyruvyl transferase domain-containing protein</fullName>
    </recommendedName>
</protein>